<dbReference type="EMBL" id="JAMKFB020000001">
    <property type="protein sequence ID" value="KAL0204663.1"/>
    <property type="molecule type" value="Genomic_DNA"/>
</dbReference>
<sequence length="53" mass="5660">SAQLGLQCGETPDKSIRKSSHYPLQELPCLPTADPTGEGLFRCSGLPHSTFTS</sequence>
<feature type="region of interest" description="Disordered" evidence="1">
    <location>
        <begin position="1"/>
        <end position="20"/>
    </location>
</feature>
<gene>
    <name evidence="2" type="ORF">M9458_002681</name>
</gene>
<reference evidence="2 3" key="1">
    <citation type="submission" date="2024-05" db="EMBL/GenBank/DDBJ databases">
        <title>Genome sequencing and assembly of Indian major carp, Cirrhinus mrigala (Hamilton, 1822).</title>
        <authorList>
            <person name="Mohindra V."/>
            <person name="Chowdhury L.M."/>
            <person name="Lal K."/>
            <person name="Jena J.K."/>
        </authorList>
    </citation>
    <scope>NUCLEOTIDE SEQUENCE [LARGE SCALE GENOMIC DNA]</scope>
    <source>
        <strain evidence="2">CM1030</strain>
        <tissue evidence="2">Blood</tissue>
    </source>
</reference>
<evidence type="ECO:0000256" key="1">
    <source>
        <dbReference type="SAM" id="MobiDB-lite"/>
    </source>
</evidence>
<evidence type="ECO:0000313" key="2">
    <source>
        <dbReference type="EMBL" id="KAL0204663.1"/>
    </source>
</evidence>
<organism evidence="2 3">
    <name type="scientific">Cirrhinus mrigala</name>
    <name type="common">Mrigala</name>
    <dbReference type="NCBI Taxonomy" id="683832"/>
    <lineage>
        <taxon>Eukaryota</taxon>
        <taxon>Metazoa</taxon>
        <taxon>Chordata</taxon>
        <taxon>Craniata</taxon>
        <taxon>Vertebrata</taxon>
        <taxon>Euteleostomi</taxon>
        <taxon>Actinopterygii</taxon>
        <taxon>Neopterygii</taxon>
        <taxon>Teleostei</taxon>
        <taxon>Ostariophysi</taxon>
        <taxon>Cypriniformes</taxon>
        <taxon>Cyprinidae</taxon>
        <taxon>Labeoninae</taxon>
        <taxon>Labeonini</taxon>
        <taxon>Cirrhinus</taxon>
    </lineage>
</organism>
<name>A0ABD0S3V0_CIRMR</name>
<feature type="non-terminal residue" evidence="2">
    <location>
        <position position="53"/>
    </location>
</feature>
<dbReference type="Proteomes" id="UP001529510">
    <property type="component" value="Unassembled WGS sequence"/>
</dbReference>
<evidence type="ECO:0000313" key="3">
    <source>
        <dbReference type="Proteomes" id="UP001529510"/>
    </source>
</evidence>
<keyword evidence="3" id="KW-1185">Reference proteome</keyword>
<dbReference type="AlphaFoldDB" id="A0ABD0S3V0"/>
<accession>A0ABD0S3V0</accession>
<comment type="caution">
    <text evidence="2">The sequence shown here is derived from an EMBL/GenBank/DDBJ whole genome shotgun (WGS) entry which is preliminary data.</text>
</comment>
<proteinExistence type="predicted"/>
<feature type="non-terminal residue" evidence="2">
    <location>
        <position position="1"/>
    </location>
</feature>
<protein>
    <submittedName>
        <fullName evidence="2">Uncharacterized protein</fullName>
    </submittedName>
</protein>